<accession>A0A915HIE0</accession>
<organism evidence="1 2">
    <name type="scientific">Romanomermis culicivorax</name>
    <name type="common">Nematode worm</name>
    <dbReference type="NCBI Taxonomy" id="13658"/>
    <lineage>
        <taxon>Eukaryota</taxon>
        <taxon>Metazoa</taxon>
        <taxon>Ecdysozoa</taxon>
        <taxon>Nematoda</taxon>
        <taxon>Enoplea</taxon>
        <taxon>Dorylaimia</taxon>
        <taxon>Mermithida</taxon>
        <taxon>Mermithoidea</taxon>
        <taxon>Mermithidae</taxon>
        <taxon>Romanomermis</taxon>
    </lineage>
</organism>
<proteinExistence type="predicted"/>
<dbReference type="WBParaSite" id="nRc.2.0.1.t01778-RA">
    <property type="protein sequence ID" value="nRc.2.0.1.t01778-RA"/>
    <property type="gene ID" value="nRc.2.0.1.g01778"/>
</dbReference>
<name>A0A915HIE0_ROMCU</name>
<dbReference type="Proteomes" id="UP000887565">
    <property type="component" value="Unplaced"/>
</dbReference>
<sequence length="193" mass="21295">MLEHSEDQFCLQVLHYEAQWNAIKIPFWMDKTFDFSPIFSKPDAEISESSPPSSAHVKNSPENRLATAVINAHPGPSSTIAPPQIIPAAIPLASPSTALFSNHRSLGQHQHDAYAVRKEPTIPTRITPTNGDQHPGGISDGLATVAEEENDFFDADAKIKRIVCNEEFSFNDRTLTDVQIDNTTVTFVQFASH</sequence>
<evidence type="ECO:0000313" key="1">
    <source>
        <dbReference type="Proteomes" id="UP000887565"/>
    </source>
</evidence>
<dbReference type="AlphaFoldDB" id="A0A915HIE0"/>
<reference evidence="2" key="1">
    <citation type="submission" date="2022-11" db="UniProtKB">
        <authorList>
            <consortium name="WormBaseParasite"/>
        </authorList>
    </citation>
    <scope>IDENTIFICATION</scope>
</reference>
<keyword evidence="1" id="KW-1185">Reference proteome</keyword>
<evidence type="ECO:0000313" key="2">
    <source>
        <dbReference type="WBParaSite" id="nRc.2.0.1.t01778-RA"/>
    </source>
</evidence>
<protein>
    <submittedName>
        <fullName evidence="2">Uncharacterized protein</fullName>
    </submittedName>
</protein>